<reference evidence="7 8" key="1">
    <citation type="submission" date="2023-03" db="EMBL/GenBank/DDBJ databases">
        <title>Draft genome sequence of Thalassotalea insulae KCTC 62186T.</title>
        <authorList>
            <person name="Sawabe T."/>
        </authorList>
    </citation>
    <scope>NUCLEOTIDE SEQUENCE [LARGE SCALE GENOMIC DNA]</scope>
    <source>
        <strain evidence="7 8">KCTC 62186</strain>
    </source>
</reference>
<dbReference type="Gene3D" id="3.90.1580.10">
    <property type="entry name" value="paralog of FGE (formylglycine-generating enzyme)"/>
    <property type="match status" value="1"/>
</dbReference>
<dbReference type="Pfam" id="PF13847">
    <property type="entry name" value="Methyltransf_31"/>
    <property type="match status" value="1"/>
</dbReference>
<evidence type="ECO:0000313" key="8">
    <source>
        <dbReference type="Proteomes" id="UP001157186"/>
    </source>
</evidence>
<organism evidence="7 8">
    <name type="scientific">Thalassotalea insulae</name>
    <dbReference type="NCBI Taxonomy" id="2056778"/>
    <lineage>
        <taxon>Bacteria</taxon>
        <taxon>Pseudomonadati</taxon>
        <taxon>Pseudomonadota</taxon>
        <taxon>Gammaproteobacteria</taxon>
        <taxon>Alteromonadales</taxon>
        <taxon>Colwelliaceae</taxon>
        <taxon>Thalassotalea</taxon>
    </lineage>
</organism>
<proteinExistence type="predicted"/>
<dbReference type="InterPro" id="IPR042095">
    <property type="entry name" value="SUMF_sf"/>
</dbReference>
<dbReference type="Proteomes" id="UP001157186">
    <property type="component" value="Unassembled WGS sequence"/>
</dbReference>
<dbReference type="InterPro" id="IPR024775">
    <property type="entry name" value="DinB-like"/>
</dbReference>
<dbReference type="Gene3D" id="3.40.50.150">
    <property type="entry name" value="Vaccinia Virus protein VP39"/>
    <property type="match status" value="1"/>
</dbReference>
<evidence type="ECO:0000259" key="6">
    <source>
        <dbReference type="Pfam" id="PF13847"/>
    </source>
</evidence>
<name>A0ABQ6GWZ8_9GAMM</name>
<keyword evidence="1" id="KW-0560">Oxidoreductase</keyword>
<dbReference type="CDD" id="cd02440">
    <property type="entry name" value="AdoMet_MTases"/>
    <property type="match status" value="1"/>
</dbReference>
<dbReference type="InterPro" id="IPR016187">
    <property type="entry name" value="CTDL_fold"/>
</dbReference>
<evidence type="ECO:0000313" key="7">
    <source>
        <dbReference type="EMBL" id="GLX79250.1"/>
    </source>
</evidence>
<dbReference type="InterPro" id="IPR025714">
    <property type="entry name" value="Methyltranfer_dom"/>
</dbReference>
<dbReference type="InterPro" id="IPR027625">
    <property type="entry name" value="OvoA_Cterm"/>
</dbReference>
<protein>
    <submittedName>
        <fullName evidence="7">SAM-dependent methyltransferase</fullName>
    </submittedName>
</protein>
<evidence type="ECO:0000256" key="3">
    <source>
        <dbReference type="ARBA" id="ARBA00037882"/>
    </source>
</evidence>
<gene>
    <name evidence="7" type="ORF">tinsulaeT_25900</name>
</gene>
<dbReference type="RefSeq" id="WP_284245153.1">
    <property type="nucleotide sequence ID" value="NZ_BSST01000001.1"/>
</dbReference>
<accession>A0ABQ6GWZ8</accession>
<feature type="domain" description="Methyltransferase" evidence="6">
    <location>
        <begin position="510"/>
        <end position="640"/>
    </location>
</feature>
<dbReference type="InterPro" id="IPR051043">
    <property type="entry name" value="Sulfatase_Mod_Factor_Kinase"/>
</dbReference>
<evidence type="ECO:0000259" key="5">
    <source>
        <dbReference type="Pfam" id="PF12867"/>
    </source>
</evidence>
<comment type="pathway">
    <text evidence="3">Amino-acid biosynthesis; ergothioneine biosynthesis.</text>
</comment>
<dbReference type="Pfam" id="PF12867">
    <property type="entry name" value="DinB_2"/>
    <property type="match status" value="1"/>
</dbReference>
<dbReference type="InterPro" id="IPR005532">
    <property type="entry name" value="SUMF_dom"/>
</dbReference>
<dbReference type="SUPFAM" id="SSF56436">
    <property type="entry name" value="C-type lectin-like"/>
    <property type="match status" value="1"/>
</dbReference>
<dbReference type="GO" id="GO:0008168">
    <property type="term" value="F:methyltransferase activity"/>
    <property type="evidence" value="ECO:0007669"/>
    <property type="project" value="UniProtKB-KW"/>
</dbReference>
<keyword evidence="2" id="KW-0408">Iron</keyword>
<keyword evidence="8" id="KW-1185">Reference proteome</keyword>
<dbReference type="InterPro" id="IPR027577">
    <property type="entry name" value="OvoA_Nterm"/>
</dbReference>
<dbReference type="InterPro" id="IPR029063">
    <property type="entry name" value="SAM-dependent_MTases_sf"/>
</dbReference>
<keyword evidence="7" id="KW-0808">Transferase</keyword>
<evidence type="ECO:0000256" key="2">
    <source>
        <dbReference type="ARBA" id="ARBA00023004"/>
    </source>
</evidence>
<evidence type="ECO:0000256" key="1">
    <source>
        <dbReference type="ARBA" id="ARBA00023002"/>
    </source>
</evidence>
<sequence length="712" mass="82098">MKNLIKQQKTPLLTGSSVDEKRQQLKQYFINSWQSYESLFALINADEAFYLRPEPLRHPLIFYYGHTATFYINKLMLGKYISKRLDPALEAICAVGVDEMSWDDLDSRHYDWPSVQTVRDYRQQVFQLIVGMIDTMELSLPIRQDSLAWVFLMGCEHERIHLETSSVIMRMLPLDYLTASEQWLACDEVAQAPENKLLPIAGQKIELGKAESDPTYGWDNEYGQLSVEVKDFNVSQYLVSNQEFLAFVDAGGYQQQQYWTEEGQQWLAYKKSTMPRFWLKINGEYFQRNLLNEIPLPLNWPVEVNYLEAKAFCNWKAKQERKNIRLPTEAEWYCLRQQISEDLVDWHEAPGNINLEFYASSCPVNRFSHQGIYDICGNVWQWTESAIDGFNGFSVHPLYDDFSTPTFDGKHNLIKGGSWISTGNEAIKSSRYAFRRHFYQHAGFRYIESEQQQVPVTAVNCYETDADLCQQLALHYQPYLSKATDAKPENFPQKLAHFVRQVTKQYAPANNKLLNLGCSVGATAFELSPDFAYIDGVDFSARFIQYGVKLQQGESLRYQSVEQGDIVHFNEVNAEQVMADYRSNILFSQGDAVNLKPIFNDYDVIILQQVLEQSYDPKKVLATIKQRLNKQGLLIIASDYVFDPNIADKAKWLGGIKVNGENVTGFDGLIQALADSFILREQQDIPLAFKLNHRQTLAKLLDVTVWQLKDDD</sequence>
<dbReference type="PANTHER" id="PTHR23150">
    <property type="entry name" value="SULFATASE MODIFYING FACTOR 1, 2"/>
    <property type="match status" value="1"/>
</dbReference>
<dbReference type="NCBIfam" id="TIGR04344">
    <property type="entry name" value="ovoA_Nterm"/>
    <property type="match status" value="1"/>
</dbReference>
<dbReference type="EMBL" id="BSST01000001">
    <property type="protein sequence ID" value="GLX79250.1"/>
    <property type="molecule type" value="Genomic_DNA"/>
</dbReference>
<dbReference type="Pfam" id="PF03781">
    <property type="entry name" value="FGE-sulfatase"/>
    <property type="match status" value="1"/>
</dbReference>
<dbReference type="NCBIfam" id="TIGR04345">
    <property type="entry name" value="ovoA_Cterm"/>
    <property type="match status" value="1"/>
</dbReference>
<comment type="caution">
    <text evidence="7">The sequence shown here is derived from an EMBL/GenBank/DDBJ whole genome shotgun (WGS) entry which is preliminary data.</text>
</comment>
<feature type="domain" description="Sulfatase-modifying factor enzyme-like" evidence="4">
    <location>
        <begin position="198"/>
        <end position="446"/>
    </location>
</feature>
<dbReference type="SUPFAM" id="SSF53335">
    <property type="entry name" value="S-adenosyl-L-methionine-dependent methyltransferases"/>
    <property type="match status" value="1"/>
</dbReference>
<feature type="domain" description="DinB-like" evidence="5">
    <location>
        <begin position="31"/>
        <end position="164"/>
    </location>
</feature>
<dbReference type="GO" id="GO:0032259">
    <property type="term" value="P:methylation"/>
    <property type="evidence" value="ECO:0007669"/>
    <property type="project" value="UniProtKB-KW"/>
</dbReference>
<keyword evidence="7" id="KW-0489">Methyltransferase</keyword>
<dbReference type="PANTHER" id="PTHR23150:SF26">
    <property type="entry name" value="GENERIC METHYLTRANSFERASE"/>
    <property type="match status" value="1"/>
</dbReference>
<evidence type="ECO:0000259" key="4">
    <source>
        <dbReference type="Pfam" id="PF03781"/>
    </source>
</evidence>